<name>A0ACC2NXC7_9HYME</name>
<evidence type="ECO:0000313" key="1">
    <source>
        <dbReference type="EMBL" id="KAJ8675801.1"/>
    </source>
</evidence>
<proteinExistence type="predicted"/>
<accession>A0ACC2NXC7</accession>
<keyword evidence="2" id="KW-1185">Reference proteome</keyword>
<dbReference type="EMBL" id="CM056742">
    <property type="protein sequence ID" value="KAJ8675801.1"/>
    <property type="molecule type" value="Genomic_DNA"/>
</dbReference>
<dbReference type="Proteomes" id="UP001239111">
    <property type="component" value="Chromosome 2"/>
</dbReference>
<sequence>MDASIISIVAKLMLCLILHNQCALANPDPSPMKGRNAYSTRLSLPFVAAVVEKNGPTKERSSLCTGTIISRNQVLTAASCLENRLLQDLEVVRGSLTLSAFQSYSFGIISKVTYKDYEEASKLEGNALFPELDDICILELDTYHSGVIPANIIYQTNLPVLESEITIVGWGPTAKTSHSPPIAYYAKMRIMQKQDCNQEIRFFAPNFKKLLWANKIFCVHNNRKTYVVDGDFGGPALVDEDKLIGIIIRPQPTRDQFIAISKAEPIMGNEIYSSKKSHPFVVLIAKINEASGEEKRLCSGSMISKNQVLTVASCLENEPTQNLEVFIGNSSPSSIDFNVFKVSSKVTYKEYADELLQNGIFVFRQVDDICILTLQVTDTGFEQAVISYDTNKPTIGDSVTFVTWGPTRDRYLPNVPRYVTLKVLQKQECDDFAKIFTPNYRKLAWSNKVFCIQKDNIVNVVDGDFGGPVLFDGNKLVGMAIRPRPSPEPIKVTYRQPILVLRIGIYKDFIEKYLKI</sequence>
<comment type="caution">
    <text evidence="1">The sequence shown here is derived from an EMBL/GenBank/DDBJ whole genome shotgun (WGS) entry which is preliminary data.</text>
</comment>
<reference evidence="1" key="1">
    <citation type="submission" date="2023-04" db="EMBL/GenBank/DDBJ databases">
        <title>A chromosome-level genome assembly of the parasitoid wasp Eretmocerus hayati.</title>
        <authorList>
            <person name="Zhong Y."/>
            <person name="Liu S."/>
            <person name="Liu Y."/>
        </authorList>
    </citation>
    <scope>NUCLEOTIDE SEQUENCE</scope>
    <source>
        <strain evidence="1">ZJU_SS_LIU_2023</strain>
    </source>
</reference>
<gene>
    <name evidence="1" type="ORF">QAD02_011587</name>
</gene>
<organism evidence="1 2">
    <name type="scientific">Eretmocerus hayati</name>
    <dbReference type="NCBI Taxonomy" id="131215"/>
    <lineage>
        <taxon>Eukaryota</taxon>
        <taxon>Metazoa</taxon>
        <taxon>Ecdysozoa</taxon>
        <taxon>Arthropoda</taxon>
        <taxon>Hexapoda</taxon>
        <taxon>Insecta</taxon>
        <taxon>Pterygota</taxon>
        <taxon>Neoptera</taxon>
        <taxon>Endopterygota</taxon>
        <taxon>Hymenoptera</taxon>
        <taxon>Apocrita</taxon>
        <taxon>Proctotrupomorpha</taxon>
        <taxon>Chalcidoidea</taxon>
        <taxon>Aphelinidae</taxon>
        <taxon>Aphelininae</taxon>
        <taxon>Eretmocerus</taxon>
    </lineage>
</organism>
<evidence type="ECO:0000313" key="2">
    <source>
        <dbReference type="Proteomes" id="UP001239111"/>
    </source>
</evidence>
<protein>
    <submittedName>
        <fullName evidence="1">Uncharacterized protein</fullName>
    </submittedName>
</protein>